<feature type="domain" description="Bifunctional inhibitor/plant lipid transfer protein/seed storage helical" evidence="2">
    <location>
        <begin position="48"/>
        <end position="120"/>
    </location>
</feature>
<comment type="caution">
    <text evidence="4">The sequence shown here is derived from an EMBL/GenBank/DDBJ whole genome shotgun (WGS) entry which is preliminary data.</text>
</comment>
<dbReference type="SMART" id="SM00499">
    <property type="entry name" value="AAI"/>
    <property type="match status" value="1"/>
</dbReference>
<evidence type="ECO:0000313" key="4">
    <source>
        <dbReference type="EMBL" id="KAK6927551.1"/>
    </source>
</evidence>
<feature type="chain" id="PRO_5044710956" evidence="1">
    <location>
        <begin position="25"/>
        <end position="163"/>
    </location>
</feature>
<evidence type="ECO:0000313" key="5">
    <source>
        <dbReference type="Proteomes" id="UP001370490"/>
    </source>
</evidence>
<dbReference type="EMBL" id="JBAMMX010000014">
    <property type="protein sequence ID" value="KAK6927551.1"/>
    <property type="molecule type" value="Genomic_DNA"/>
</dbReference>
<dbReference type="InterPro" id="IPR051636">
    <property type="entry name" value="Plant_LTP/defense-related"/>
</dbReference>
<dbReference type="InterPro" id="IPR036312">
    <property type="entry name" value="Bifun_inhib/LTP/seed_sf"/>
</dbReference>
<evidence type="ECO:0000259" key="2">
    <source>
        <dbReference type="SMART" id="SM00499"/>
    </source>
</evidence>
<dbReference type="AlphaFoldDB" id="A0AAN8VCE6"/>
<name>A0AAN8VCE6_9MAGN</name>
<dbReference type="EMBL" id="JBAMMX010000014">
    <property type="protein sequence ID" value="KAK6927545.1"/>
    <property type="molecule type" value="Genomic_DNA"/>
</dbReference>
<dbReference type="Proteomes" id="UP001370490">
    <property type="component" value="Unassembled WGS sequence"/>
</dbReference>
<feature type="signal peptide" evidence="1">
    <location>
        <begin position="1"/>
        <end position="24"/>
    </location>
</feature>
<evidence type="ECO:0000313" key="3">
    <source>
        <dbReference type="EMBL" id="KAK6927545.1"/>
    </source>
</evidence>
<gene>
    <name evidence="3" type="ORF">RJ641_006136</name>
    <name evidence="4" type="ORF">RJ641_006142</name>
</gene>
<reference evidence="4 5" key="1">
    <citation type="submission" date="2023-12" db="EMBL/GenBank/DDBJ databases">
        <title>A high-quality genome assembly for Dillenia turbinata (Dilleniales).</title>
        <authorList>
            <person name="Chanderbali A."/>
        </authorList>
    </citation>
    <scope>NUCLEOTIDE SEQUENCE [LARGE SCALE GENOMIC DNA]</scope>
    <source>
        <strain evidence="4">LSX21</strain>
        <tissue evidence="4">Leaf</tissue>
    </source>
</reference>
<keyword evidence="1" id="KW-0732">Signal</keyword>
<dbReference type="PANTHER" id="PTHR31731">
    <property type="match status" value="1"/>
</dbReference>
<dbReference type="Pfam" id="PF14547">
    <property type="entry name" value="Hydrophob_seed"/>
    <property type="match status" value="1"/>
</dbReference>
<dbReference type="CDD" id="cd01958">
    <property type="entry name" value="HPS_like"/>
    <property type="match status" value="1"/>
</dbReference>
<evidence type="ECO:0000256" key="1">
    <source>
        <dbReference type="SAM" id="SignalP"/>
    </source>
</evidence>
<dbReference type="InterPro" id="IPR016140">
    <property type="entry name" value="Bifunc_inhib/LTP/seed_store"/>
</dbReference>
<dbReference type="InterPro" id="IPR027923">
    <property type="entry name" value="Hydrophob_seed_dom"/>
</dbReference>
<dbReference type="Gene3D" id="1.10.110.10">
    <property type="entry name" value="Plant lipid-transfer and hydrophobic proteins"/>
    <property type="match status" value="1"/>
</dbReference>
<organism evidence="4 5">
    <name type="scientific">Dillenia turbinata</name>
    <dbReference type="NCBI Taxonomy" id="194707"/>
    <lineage>
        <taxon>Eukaryota</taxon>
        <taxon>Viridiplantae</taxon>
        <taxon>Streptophyta</taxon>
        <taxon>Embryophyta</taxon>
        <taxon>Tracheophyta</taxon>
        <taxon>Spermatophyta</taxon>
        <taxon>Magnoliopsida</taxon>
        <taxon>eudicotyledons</taxon>
        <taxon>Gunneridae</taxon>
        <taxon>Pentapetalae</taxon>
        <taxon>Dilleniales</taxon>
        <taxon>Dilleniaceae</taxon>
        <taxon>Dillenia</taxon>
    </lineage>
</organism>
<sequence>MSSNKLSCVLIIFSLLFYATFSSACYTCGCGQKPPPCYKPPPPPVAYCPKDTLKFGVCADLLGGLVGAVLGTPVSEKCCSLLEGLADLEVALCLCTALKANVLGINLNVPISLSVIVSACQKTIPPGFKSLHLLLCCNATILLLVFGGREWWEGIVVWICFDL</sequence>
<proteinExistence type="predicted"/>
<protein>
    <submittedName>
        <fullName evidence="4">Hydrophobic seed protein domain</fullName>
    </submittedName>
</protein>
<accession>A0AAN8VCE6</accession>
<dbReference type="SUPFAM" id="SSF47699">
    <property type="entry name" value="Bifunctional inhibitor/lipid-transfer protein/seed storage 2S albumin"/>
    <property type="match status" value="1"/>
</dbReference>
<keyword evidence="5" id="KW-1185">Reference proteome</keyword>
<dbReference type="PROSITE" id="PS51257">
    <property type="entry name" value="PROKAR_LIPOPROTEIN"/>
    <property type="match status" value="1"/>
</dbReference>